<evidence type="ECO:0000313" key="2">
    <source>
        <dbReference type="EMBL" id="KAJ3651312.1"/>
    </source>
</evidence>
<feature type="region of interest" description="Disordered" evidence="1">
    <location>
        <begin position="98"/>
        <end position="131"/>
    </location>
</feature>
<feature type="compositionally biased region" description="Basic residues" evidence="1">
    <location>
        <begin position="106"/>
        <end position="126"/>
    </location>
</feature>
<protein>
    <submittedName>
        <fullName evidence="2">Uncharacterized protein</fullName>
    </submittedName>
</protein>
<organism evidence="2 3">
    <name type="scientific">Zophobas morio</name>
    <dbReference type="NCBI Taxonomy" id="2755281"/>
    <lineage>
        <taxon>Eukaryota</taxon>
        <taxon>Metazoa</taxon>
        <taxon>Ecdysozoa</taxon>
        <taxon>Arthropoda</taxon>
        <taxon>Hexapoda</taxon>
        <taxon>Insecta</taxon>
        <taxon>Pterygota</taxon>
        <taxon>Neoptera</taxon>
        <taxon>Endopterygota</taxon>
        <taxon>Coleoptera</taxon>
        <taxon>Polyphaga</taxon>
        <taxon>Cucujiformia</taxon>
        <taxon>Tenebrionidae</taxon>
        <taxon>Zophobas</taxon>
    </lineage>
</organism>
<dbReference type="Proteomes" id="UP001168821">
    <property type="component" value="Unassembled WGS sequence"/>
</dbReference>
<gene>
    <name evidence="2" type="ORF">Zmor_017362</name>
</gene>
<comment type="caution">
    <text evidence="2">The sequence shown here is derived from an EMBL/GenBank/DDBJ whole genome shotgun (WGS) entry which is preliminary data.</text>
</comment>
<dbReference type="EMBL" id="JALNTZ010000005">
    <property type="protein sequence ID" value="KAJ3651312.1"/>
    <property type="molecule type" value="Genomic_DNA"/>
</dbReference>
<evidence type="ECO:0000256" key="1">
    <source>
        <dbReference type="SAM" id="MobiDB-lite"/>
    </source>
</evidence>
<name>A0AA38ICC9_9CUCU</name>
<accession>A0AA38ICC9</accession>
<proteinExistence type="predicted"/>
<sequence>MGPCYHEYYVTQAGGGVRAIYRGSVYQKGNGFGSFFKGLFRSVMPLIKSGLRTLGQETLRSGSNILGDMANDRPLGDVLKTRITECAENLKRKAHDKIEKLIGSGRTKRKRKSSKSQKRSVRRRVNSSKFKDIFC</sequence>
<reference evidence="2" key="1">
    <citation type="journal article" date="2023" name="G3 (Bethesda)">
        <title>Whole genome assemblies of Zophobas morio and Tenebrio molitor.</title>
        <authorList>
            <person name="Kaur S."/>
            <person name="Stinson S.A."/>
            <person name="diCenzo G.C."/>
        </authorList>
    </citation>
    <scope>NUCLEOTIDE SEQUENCE</scope>
    <source>
        <strain evidence="2">QUZm001</strain>
    </source>
</reference>
<evidence type="ECO:0000313" key="3">
    <source>
        <dbReference type="Proteomes" id="UP001168821"/>
    </source>
</evidence>
<dbReference type="AlphaFoldDB" id="A0AA38ICC9"/>
<keyword evidence="3" id="KW-1185">Reference proteome</keyword>